<evidence type="ECO:0000256" key="7">
    <source>
        <dbReference type="SAM" id="MobiDB-lite"/>
    </source>
</evidence>
<feature type="region of interest" description="Disordered" evidence="7">
    <location>
        <begin position="1"/>
        <end position="222"/>
    </location>
</feature>
<feature type="compositionally biased region" description="Acidic residues" evidence="7">
    <location>
        <begin position="444"/>
        <end position="458"/>
    </location>
</feature>
<sequence length="720" mass="81716">MAEAETETKVVEGTANGTCLPDDTGLSEGTSEAETVKKEEAVTVKKEDTTEVKEMEEDSIENEKNGAVGKHEDHNMKEEERKQEKEREENELEDVKMEEETETKEEKERKEIVENADEKEEKESEENVVAAQEKEEKEDRKENTETAQEKEENESKENIENAEENREERVKAKPSKGEKQYTKRGKGSNVGGKEVGKQNEVDEKRVKATNTPMASSLDRPVRERKSVERLVVSIEKEPAKDFHIEKGRGTPLKEIPNVAYKLSRKKTEETFKSLYMILFGRRGKASDVKKNISQFSGFVWHENEEKQRMKLKEKFDKCFKEKLLEFCDVLDISVSKTATRKEDIVVKLIDFLAAPHATTDVLIAEKEQSIKDSKRKRSVRGTSSKSGGASAKSSSRKRRKSEDTPKGKDKKSAPDIEDESKEEEDEENDNGIPDAPEEVLNCYENEDREDESVEESEEDMVKHKRGLRKSSSKKESAGKTSMKKCTTSRKATPITSPKETLRKSSSSKHAEVNDSTDKGPKVFSRKKKNEETRKKASNPVKSATKEKAGKNVVKGKDKSREEEPGPSEDELRGTICEILKEVDFNTATFTDILKLLARRFNTDLTTKKSAIKLLIQEELTKLADEAEDNGDDEGDERYIDEQCCNLLLSIHCRQKRFSEPASIVEFARTLLPIGCQYATTGAFPARHKLRRSVSVQILPQKTVEILRLFSFSRLTTSAIY</sequence>
<feature type="compositionally biased region" description="Basic residues" evidence="7">
    <location>
        <begin position="462"/>
        <end position="471"/>
    </location>
</feature>
<dbReference type="GO" id="GO:2000779">
    <property type="term" value="P:regulation of double-strand break repair"/>
    <property type="evidence" value="ECO:0007669"/>
    <property type="project" value="TreeGrafter"/>
</dbReference>
<feature type="compositionally biased region" description="Acidic residues" evidence="7">
    <location>
        <begin position="415"/>
        <end position="429"/>
    </location>
</feature>
<feature type="compositionally biased region" description="Basic and acidic residues" evidence="7">
    <location>
        <begin position="132"/>
        <end position="181"/>
    </location>
</feature>
<keyword evidence="6" id="KW-0539">Nucleus</keyword>
<feature type="compositionally biased region" description="Basic and acidic residues" evidence="7">
    <location>
        <begin position="508"/>
        <end position="520"/>
    </location>
</feature>
<feature type="compositionally biased region" description="Basic and acidic residues" evidence="7">
    <location>
        <begin position="543"/>
        <end position="563"/>
    </location>
</feature>
<dbReference type="GO" id="GO:0005730">
    <property type="term" value="C:nucleolus"/>
    <property type="evidence" value="ECO:0007669"/>
    <property type="project" value="UniProtKB-SubCell"/>
</dbReference>
<evidence type="ECO:0000313" key="10">
    <source>
        <dbReference type="Proteomes" id="UP001141806"/>
    </source>
</evidence>
<evidence type="ECO:0000259" key="8">
    <source>
        <dbReference type="PROSITE" id="PS51998"/>
    </source>
</evidence>
<comment type="caution">
    <text evidence="9">The sequence shown here is derived from an EMBL/GenBank/DDBJ whole genome shotgun (WGS) entry which is preliminary data.</text>
</comment>
<feature type="compositionally biased region" description="Acidic residues" evidence="7">
    <location>
        <begin position="114"/>
        <end position="126"/>
    </location>
</feature>
<feature type="compositionally biased region" description="Basic and acidic residues" evidence="7">
    <location>
        <begin position="61"/>
        <end position="88"/>
    </location>
</feature>
<evidence type="ECO:0000256" key="5">
    <source>
        <dbReference type="ARBA" id="ARBA00023163"/>
    </source>
</evidence>
<dbReference type="PANTHER" id="PTHR13468">
    <property type="entry name" value="DEK PROTEIN"/>
    <property type="match status" value="1"/>
</dbReference>
<evidence type="ECO:0000313" key="9">
    <source>
        <dbReference type="EMBL" id="KAJ4976019.1"/>
    </source>
</evidence>
<feature type="compositionally biased region" description="Acidic residues" evidence="7">
    <location>
        <begin position="89"/>
        <end position="103"/>
    </location>
</feature>
<reference evidence="9" key="1">
    <citation type="journal article" date="2023" name="Plant J.">
        <title>The genome of the king protea, Protea cynaroides.</title>
        <authorList>
            <person name="Chang J."/>
            <person name="Duong T.A."/>
            <person name="Schoeman C."/>
            <person name="Ma X."/>
            <person name="Roodt D."/>
            <person name="Barker N."/>
            <person name="Li Z."/>
            <person name="Van de Peer Y."/>
            <person name="Mizrachi E."/>
        </authorList>
    </citation>
    <scope>NUCLEOTIDE SEQUENCE</scope>
    <source>
        <tissue evidence="9">Young leaves</tissue>
    </source>
</reference>
<dbReference type="Proteomes" id="UP001141806">
    <property type="component" value="Unassembled WGS sequence"/>
</dbReference>
<accession>A0A9Q0QY47</accession>
<name>A0A9Q0QY47_9MAGN</name>
<comment type="subcellular location">
    <subcellularLocation>
        <location evidence="1">Nucleus</location>
        <location evidence="1">Nucleolus</location>
    </subcellularLocation>
</comment>
<dbReference type="InterPro" id="IPR044198">
    <property type="entry name" value="DEK"/>
</dbReference>
<dbReference type="AlphaFoldDB" id="A0A9Q0QY47"/>
<feature type="compositionally biased region" description="Basic and acidic residues" evidence="7">
    <location>
        <begin position="194"/>
        <end position="206"/>
    </location>
</feature>
<dbReference type="GO" id="GO:0006325">
    <property type="term" value="P:chromatin organization"/>
    <property type="evidence" value="ECO:0007669"/>
    <property type="project" value="UniProtKB-KW"/>
</dbReference>
<evidence type="ECO:0000256" key="1">
    <source>
        <dbReference type="ARBA" id="ARBA00004604"/>
    </source>
</evidence>
<feature type="compositionally biased region" description="Basic and acidic residues" evidence="7">
    <location>
        <begin position="400"/>
        <end position="414"/>
    </location>
</feature>
<protein>
    <recommendedName>
        <fullName evidence="8">DEK-C domain-containing protein</fullName>
    </recommendedName>
</protein>
<evidence type="ECO:0000256" key="3">
    <source>
        <dbReference type="ARBA" id="ARBA00023015"/>
    </source>
</evidence>
<dbReference type="PANTHER" id="PTHR13468:SF22">
    <property type="entry name" value="DEK DOMAIN-CONTAINING CHROMATIN-ASSOCIATED PROTEIN 3"/>
    <property type="match status" value="1"/>
</dbReference>
<dbReference type="Gene3D" id="1.10.10.60">
    <property type="entry name" value="Homeodomain-like"/>
    <property type="match status" value="1"/>
</dbReference>
<keyword evidence="2" id="KW-0156">Chromatin regulator</keyword>
<feature type="region of interest" description="Disordered" evidence="7">
    <location>
        <begin position="369"/>
        <end position="570"/>
    </location>
</feature>
<dbReference type="GO" id="GO:0003677">
    <property type="term" value="F:DNA binding"/>
    <property type="evidence" value="ECO:0007669"/>
    <property type="project" value="UniProtKB-KW"/>
</dbReference>
<dbReference type="GO" id="GO:0042393">
    <property type="term" value="F:histone binding"/>
    <property type="evidence" value="ECO:0007669"/>
    <property type="project" value="TreeGrafter"/>
</dbReference>
<gene>
    <name evidence="9" type="ORF">NE237_001125</name>
</gene>
<feature type="domain" description="DEK-C" evidence="8">
    <location>
        <begin position="565"/>
        <end position="620"/>
    </location>
</feature>
<feature type="compositionally biased region" description="Low complexity" evidence="7">
    <location>
        <begin position="383"/>
        <end position="393"/>
    </location>
</feature>
<keyword evidence="4" id="KW-0238">DNA-binding</keyword>
<proteinExistence type="predicted"/>
<dbReference type="OrthoDB" id="370884at2759"/>
<dbReference type="EMBL" id="JAMYWD010000003">
    <property type="protein sequence ID" value="KAJ4976019.1"/>
    <property type="molecule type" value="Genomic_DNA"/>
</dbReference>
<dbReference type="FunFam" id="1.10.10.60:FF:000220">
    <property type="entry name" value="DEK domain-containing chromatin associated protein"/>
    <property type="match status" value="1"/>
</dbReference>
<feature type="compositionally biased region" description="Basic and acidic residues" evidence="7">
    <location>
        <begin position="34"/>
        <end position="53"/>
    </location>
</feature>
<keyword evidence="3" id="KW-0805">Transcription regulation</keyword>
<organism evidence="9 10">
    <name type="scientific">Protea cynaroides</name>
    <dbReference type="NCBI Taxonomy" id="273540"/>
    <lineage>
        <taxon>Eukaryota</taxon>
        <taxon>Viridiplantae</taxon>
        <taxon>Streptophyta</taxon>
        <taxon>Embryophyta</taxon>
        <taxon>Tracheophyta</taxon>
        <taxon>Spermatophyta</taxon>
        <taxon>Magnoliopsida</taxon>
        <taxon>Proteales</taxon>
        <taxon>Proteaceae</taxon>
        <taxon>Protea</taxon>
    </lineage>
</organism>
<dbReference type="PROSITE" id="PS51998">
    <property type="entry name" value="DEK_C"/>
    <property type="match status" value="1"/>
</dbReference>
<dbReference type="InterPro" id="IPR014876">
    <property type="entry name" value="DEK_C"/>
</dbReference>
<keyword evidence="5" id="KW-0804">Transcription</keyword>
<feature type="compositionally biased region" description="Basic and acidic residues" evidence="7">
    <location>
        <begin position="104"/>
        <end position="113"/>
    </location>
</feature>
<feature type="compositionally biased region" description="Basic and acidic residues" evidence="7">
    <location>
        <begin position="1"/>
        <end position="10"/>
    </location>
</feature>
<feature type="compositionally biased region" description="Polar residues" evidence="7">
    <location>
        <begin position="483"/>
        <end position="498"/>
    </location>
</feature>
<dbReference type="Pfam" id="PF08766">
    <property type="entry name" value="DEK_C"/>
    <property type="match status" value="1"/>
</dbReference>
<evidence type="ECO:0000256" key="2">
    <source>
        <dbReference type="ARBA" id="ARBA00022853"/>
    </source>
</evidence>
<keyword evidence="10" id="KW-1185">Reference proteome</keyword>
<evidence type="ECO:0000256" key="6">
    <source>
        <dbReference type="ARBA" id="ARBA00023242"/>
    </source>
</evidence>
<evidence type="ECO:0000256" key="4">
    <source>
        <dbReference type="ARBA" id="ARBA00023125"/>
    </source>
</evidence>
<dbReference type="SUPFAM" id="SSF109715">
    <property type="entry name" value="DEK C-terminal domain"/>
    <property type="match status" value="1"/>
</dbReference>